<organism evidence="1 2">
    <name type="scientific">Botryotinia fuckeliana (strain T4)</name>
    <name type="common">Noble rot fungus</name>
    <name type="synonym">Botrytis cinerea</name>
    <dbReference type="NCBI Taxonomy" id="999810"/>
    <lineage>
        <taxon>Eukaryota</taxon>
        <taxon>Fungi</taxon>
        <taxon>Dikarya</taxon>
        <taxon>Ascomycota</taxon>
        <taxon>Pezizomycotina</taxon>
        <taxon>Leotiomycetes</taxon>
        <taxon>Helotiales</taxon>
        <taxon>Sclerotiniaceae</taxon>
        <taxon>Botrytis</taxon>
    </lineage>
</organism>
<dbReference type="InParanoid" id="G2XN71"/>
<accession>G2XN71</accession>
<evidence type="ECO:0000313" key="1">
    <source>
        <dbReference type="EMBL" id="CCD42327.1"/>
    </source>
</evidence>
<protein>
    <submittedName>
        <fullName evidence="1">Uncharacterized protein</fullName>
    </submittedName>
</protein>
<dbReference type="HOGENOM" id="CLU_1895876_0_0_1"/>
<dbReference type="AlphaFoldDB" id="G2XN71"/>
<evidence type="ECO:0000313" key="2">
    <source>
        <dbReference type="Proteomes" id="UP000008177"/>
    </source>
</evidence>
<reference evidence="2" key="1">
    <citation type="journal article" date="2011" name="PLoS Genet.">
        <title>Genomic analysis of the necrotrophic fungal pathogens Sclerotinia sclerotiorum and Botrytis cinerea.</title>
        <authorList>
            <person name="Amselem J."/>
            <person name="Cuomo C.A."/>
            <person name="van Kan J.A."/>
            <person name="Viaud M."/>
            <person name="Benito E.P."/>
            <person name="Couloux A."/>
            <person name="Coutinho P.M."/>
            <person name="de Vries R.P."/>
            <person name="Dyer P.S."/>
            <person name="Fillinger S."/>
            <person name="Fournier E."/>
            <person name="Gout L."/>
            <person name="Hahn M."/>
            <person name="Kohn L."/>
            <person name="Lapalu N."/>
            <person name="Plummer K.M."/>
            <person name="Pradier J.M."/>
            <person name="Quevillon E."/>
            <person name="Sharon A."/>
            <person name="Simon A."/>
            <person name="ten Have A."/>
            <person name="Tudzynski B."/>
            <person name="Tudzynski P."/>
            <person name="Wincker P."/>
            <person name="Andrew M."/>
            <person name="Anthouard V."/>
            <person name="Beever R.E."/>
            <person name="Beffa R."/>
            <person name="Benoit I."/>
            <person name="Bouzid O."/>
            <person name="Brault B."/>
            <person name="Chen Z."/>
            <person name="Choquer M."/>
            <person name="Collemare J."/>
            <person name="Cotton P."/>
            <person name="Danchin E.G."/>
            <person name="Da Silva C."/>
            <person name="Gautier A."/>
            <person name="Giraud C."/>
            <person name="Giraud T."/>
            <person name="Gonzalez C."/>
            <person name="Grossetete S."/>
            <person name="Guldener U."/>
            <person name="Henrissat B."/>
            <person name="Howlett B.J."/>
            <person name="Kodira C."/>
            <person name="Kretschmer M."/>
            <person name="Lappartient A."/>
            <person name="Leroch M."/>
            <person name="Levis C."/>
            <person name="Mauceli E."/>
            <person name="Neuveglise C."/>
            <person name="Oeser B."/>
            <person name="Pearson M."/>
            <person name="Poulain J."/>
            <person name="Poussereau N."/>
            <person name="Quesneville H."/>
            <person name="Rascle C."/>
            <person name="Schumacher J."/>
            <person name="Segurens B."/>
            <person name="Sexton A."/>
            <person name="Silva E."/>
            <person name="Sirven C."/>
            <person name="Soanes D.M."/>
            <person name="Talbot N.J."/>
            <person name="Templeton M."/>
            <person name="Yandava C."/>
            <person name="Yarden O."/>
            <person name="Zeng Q."/>
            <person name="Rollins J.A."/>
            <person name="Lebrun M.H."/>
            <person name="Dickman M."/>
        </authorList>
    </citation>
    <scope>NUCLEOTIDE SEQUENCE [LARGE SCALE GENOMIC DNA]</scope>
    <source>
        <strain evidence="2">T4</strain>
    </source>
</reference>
<sequence length="134" mass="15053">MKAYLIPGKSHTLGISISVYGHIENVRENSELLDHFYVSGTENNRMGSLALPLVPLIHLQHPSRNRRRLLPPLAKLSRFLAMKYMSIILVLEGSSEIQIAPASVIGSDVVIVLQVKVSHTRQSKLDFNNFSEYE</sequence>
<proteinExistence type="predicted"/>
<dbReference type="EMBL" id="FQ790245">
    <property type="protein sequence ID" value="CCD42327.1"/>
    <property type="molecule type" value="Genomic_DNA"/>
</dbReference>
<dbReference type="Proteomes" id="UP000008177">
    <property type="component" value="Unplaced contigs"/>
</dbReference>
<name>G2XN71_BOTF4</name>
<gene>
    <name evidence="1" type="ORF">BofuT4_P014550.1</name>
</gene>